<organism evidence="3 4">
    <name type="scientific">Caminibacter mediatlanticus TB-2</name>
    <dbReference type="NCBI Taxonomy" id="391592"/>
    <lineage>
        <taxon>Bacteria</taxon>
        <taxon>Pseudomonadati</taxon>
        <taxon>Campylobacterota</taxon>
        <taxon>Epsilonproteobacteria</taxon>
        <taxon>Nautiliales</taxon>
        <taxon>Nautiliaceae</taxon>
        <taxon>Caminibacter</taxon>
    </lineage>
</organism>
<dbReference type="SUPFAM" id="SSF55008">
    <property type="entry name" value="HMA, heavy metal-associated domain"/>
    <property type="match status" value="1"/>
</dbReference>
<dbReference type="Gene3D" id="3.30.70.100">
    <property type="match status" value="1"/>
</dbReference>
<evidence type="ECO:0000259" key="2">
    <source>
        <dbReference type="PROSITE" id="PS50846"/>
    </source>
</evidence>
<name>A0AAI9F396_9BACT</name>
<dbReference type="PROSITE" id="PS50846">
    <property type="entry name" value="HMA_2"/>
    <property type="match status" value="1"/>
</dbReference>
<dbReference type="InterPro" id="IPR001802">
    <property type="entry name" value="MerP/CopZ"/>
</dbReference>
<dbReference type="FunFam" id="3.30.70.100:FF:000001">
    <property type="entry name" value="ATPase copper transporting beta"/>
    <property type="match status" value="1"/>
</dbReference>
<keyword evidence="1" id="KW-0479">Metal-binding</keyword>
<dbReference type="RefSeq" id="WP_007473629.1">
    <property type="nucleotide sequence ID" value="NZ_ABCJ01000001.1"/>
</dbReference>
<feature type="domain" description="HMA" evidence="2">
    <location>
        <begin position="16"/>
        <end position="82"/>
    </location>
</feature>
<dbReference type="EMBL" id="ABCJ01000001">
    <property type="protein sequence ID" value="EDM24575.1"/>
    <property type="molecule type" value="Genomic_DNA"/>
</dbReference>
<dbReference type="Pfam" id="PF00403">
    <property type="entry name" value="HMA"/>
    <property type="match status" value="1"/>
</dbReference>
<evidence type="ECO:0000313" key="4">
    <source>
        <dbReference type="Proteomes" id="UP000003288"/>
    </source>
</evidence>
<comment type="caution">
    <text evidence="3">The sequence shown here is derived from an EMBL/GenBank/DDBJ whole genome shotgun (WGS) entry which is preliminary data.</text>
</comment>
<dbReference type="PANTHER" id="PTHR46594:SF4">
    <property type="entry name" value="P-TYPE CATION-TRANSPORTING ATPASE"/>
    <property type="match status" value="1"/>
</dbReference>
<dbReference type="CDD" id="cd00371">
    <property type="entry name" value="HMA"/>
    <property type="match status" value="1"/>
</dbReference>
<dbReference type="Proteomes" id="UP000003288">
    <property type="component" value="Unassembled WGS sequence"/>
</dbReference>
<dbReference type="InterPro" id="IPR036163">
    <property type="entry name" value="HMA_dom_sf"/>
</dbReference>
<dbReference type="PRINTS" id="PR00946">
    <property type="entry name" value="HGSCAVENGER"/>
</dbReference>
<accession>A0AAI9F396</accession>
<dbReference type="GO" id="GO:0046872">
    <property type="term" value="F:metal ion binding"/>
    <property type="evidence" value="ECO:0007669"/>
    <property type="project" value="UniProtKB-KW"/>
</dbReference>
<evidence type="ECO:0000313" key="3">
    <source>
        <dbReference type="EMBL" id="EDM24575.1"/>
    </source>
</evidence>
<sequence>MKKFILLIPFLLFATKEAIIDVKGMTCPLCTTAVKRSLKMTPGVLKAKVILNTHTAYVIFDEKKVSKEKLLQAIKNVGYSGKIIKIKKVK</sequence>
<gene>
    <name evidence="3" type="ORF">CMTB2_03628</name>
</gene>
<reference evidence="3 4" key="1">
    <citation type="journal article" date="2011" name="Stand. Genomic Sci.">
        <title>Draft genome sequence of Caminibacter mediatlanticus strain TB-2, an epsilonproteobacterium isolated from a deep-sea hydrothermal vent.</title>
        <authorList>
            <person name="Giovannelli D."/>
            <person name="Ferriera S."/>
            <person name="Johnson J."/>
            <person name="Kravitz S."/>
            <person name="Perez-Rodriguez I."/>
            <person name="Ricci J."/>
            <person name="O'Brien C."/>
            <person name="Voordeckers J.W."/>
            <person name="Bini E."/>
            <person name="Vetriani C."/>
        </authorList>
    </citation>
    <scope>NUCLEOTIDE SEQUENCE [LARGE SCALE GENOMIC DNA]</scope>
    <source>
        <strain evidence="3 4">TB-2</strain>
    </source>
</reference>
<proteinExistence type="predicted"/>
<dbReference type="AlphaFoldDB" id="A0AAI9F396"/>
<evidence type="ECO:0000256" key="1">
    <source>
        <dbReference type="ARBA" id="ARBA00022723"/>
    </source>
</evidence>
<protein>
    <submittedName>
        <fullName evidence="3">Heavy metal transport/detoxification protein</fullName>
    </submittedName>
</protein>
<dbReference type="PANTHER" id="PTHR46594">
    <property type="entry name" value="P-TYPE CATION-TRANSPORTING ATPASE"/>
    <property type="match status" value="1"/>
</dbReference>
<dbReference type="InterPro" id="IPR006121">
    <property type="entry name" value="HMA_dom"/>
</dbReference>